<protein>
    <submittedName>
        <fullName evidence="1">Uncharacterized protein</fullName>
    </submittedName>
</protein>
<gene>
    <name evidence="1" type="ORF">AVEN_121044_1</name>
</gene>
<dbReference type="AlphaFoldDB" id="A0A4Y2F4B3"/>
<proteinExistence type="predicted"/>
<evidence type="ECO:0000313" key="1">
    <source>
        <dbReference type="EMBL" id="GBM35597.1"/>
    </source>
</evidence>
<organism evidence="1 2">
    <name type="scientific">Araneus ventricosus</name>
    <name type="common">Orbweaver spider</name>
    <name type="synonym">Epeira ventricosa</name>
    <dbReference type="NCBI Taxonomy" id="182803"/>
    <lineage>
        <taxon>Eukaryota</taxon>
        <taxon>Metazoa</taxon>
        <taxon>Ecdysozoa</taxon>
        <taxon>Arthropoda</taxon>
        <taxon>Chelicerata</taxon>
        <taxon>Arachnida</taxon>
        <taxon>Araneae</taxon>
        <taxon>Araneomorphae</taxon>
        <taxon>Entelegynae</taxon>
        <taxon>Araneoidea</taxon>
        <taxon>Araneidae</taxon>
        <taxon>Araneus</taxon>
    </lineage>
</organism>
<dbReference type="EMBL" id="BGPR01000788">
    <property type="protein sequence ID" value="GBM35597.1"/>
    <property type="molecule type" value="Genomic_DNA"/>
</dbReference>
<dbReference type="Proteomes" id="UP000499080">
    <property type="component" value="Unassembled WGS sequence"/>
</dbReference>
<sequence>MLWVGSGGPPIRDLHTARLIHTVFVAVWEIYEWRKARYMLSKSAARGVRTAARLLSERFFRTGSCEPQNMDVVASLHFVKRFIHAPARRKDWNKNCATFQNEEPS</sequence>
<comment type="caution">
    <text evidence="1">The sequence shown here is derived from an EMBL/GenBank/DDBJ whole genome shotgun (WGS) entry which is preliminary data.</text>
</comment>
<evidence type="ECO:0000313" key="2">
    <source>
        <dbReference type="Proteomes" id="UP000499080"/>
    </source>
</evidence>
<accession>A0A4Y2F4B3</accession>
<name>A0A4Y2F4B3_ARAVE</name>
<reference evidence="1 2" key="1">
    <citation type="journal article" date="2019" name="Sci. Rep.">
        <title>Orb-weaving spider Araneus ventricosus genome elucidates the spidroin gene catalogue.</title>
        <authorList>
            <person name="Kono N."/>
            <person name="Nakamura H."/>
            <person name="Ohtoshi R."/>
            <person name="Moran D.A.P."/>
            <person name="Shinohara A."/>
            <person name="Yoshida Y."/>
            <person name="Fujiwara M."/>
            <person name="Mori M."/>
            <person name="Tomita M."/>
            <person name="Arakawa K."/>
        </authorList>
    </citation>
    <scope>NUCLEOTIDE SEQUENCE [LARGE SCALE GENOMIC DNA]</scope>
</reference>
<keyword evidence="2" id="KW-1185">Reference proteome</keyword>